<dbReference type="InterPro" id="IPR023214">
    <property type="entry name" value="HAD_sf"/>
</dbReference>
<reference evidence="1" key="1">
    <citation type="submission" date="2023-07" db="EMBL/GenBank/DDBJ databases">
        <title>Genomic Encyclopedia of Type Strains, Phase IV (KMG-IV): sequencing the most valuable type-strain genomes for metagenomic binning, comparative biology and taxonomic classification.</title>
        <authorList>
            <person name="Goeker M."/>
        </authorList>
    </citation>
    <scope>NUCLEOTIDE SEQUENCE</scope>
    <source>
        <strain evidence="1">DSM 26174</strain>
    </source>
</reference>
<evidence type="ECO:0000313" key="2">
    <source>
        <dbReference type="Proteomes" id="UP001185092"/>
    </source>
</evidence>
<dbReference type="AlphaFoldDB" id="A0AAE3XKL8"/>
<dbReference type="InterPro" id="IPR052550">
    <property type="entry name" value="Pyrimidine_5'-ntase_YjjG"/>
</dbReference>
<dbReference type="InterPro" id="IPR023198">
    <property type="entry name" value="PGP-like_dom2"/>
</dbReference>
<comment type="caution">
    <text evidence="1">The sequence shown here is derived from an EMBL/GenBank/DDBJ whole genome shotgun (WGS) entry which is preliminary data.</text>
</comment>
<dbReference type="PANTHER" id="PTHR47478:SF1">
    <property type="entry name" value="PYRIMIDINE 5'-NUCLEOTIDASE YJJG"/>
    <property type="match status" value="1"/>
</dbReference>
<gene>
    <name evidence="1" type="ORF">HNQ88_001329</name>
</gene>
<sequence length="231" mass="26418">MKNIKHIFFDLDHTLWDFDKNCQQTLEHLYDKHSMDSLAGFTPVDFVAKYMSVNKKMWTEYNLHQIDKETIRKTRFKIVLSELGVSPASIPSNINNEFLNICPRRGNLMPYAEEVLKALHSKYQLHILTNGFIDVQSIKMETSGISPYFNSVVTSEHCAYRKPHEEIFKYALKNAGANAEESIMIGDNLEADILGALNAGISAVYYNPNAIPHNVRPNFEISCLSELLKIF</sequence>
<dbReference type="Pfam" id="PF00702">
    <property type="entry name" value="Hydrolase"/>
    <property type="match status" value="1"/>
</dbReference>
<protein>
    <submittedName>
        <fullName evidence="1">Hydrolase of the HAD superfamily</fullName>
    </submittedName>
</protein>
<dbReference type="RefSeq" id="WP_309937838.1">
    <property type="nucleotide sequence ID" value="NZ_AP025305.1"/>
</dbReference>
<dbReference type="SUPFAM" id="SSF56784">
    <property type="entry name" value="HAD-like"/>
    <property type="match status" value="1"/>
</dbReference>
<evidence type="ECO:0000313" key="1">
    <source>
        <dbReference type="EMBL" id="MDR6238353.1"/>
    </source>
</evidence>
<name>A0AAE3XKL8_9BACT</name>
<dbReference type="EMBL" id="JAVDQD010000001">
    <property type="protein sequence ID" value="MDR6238353.1"/>
    <property type="molecule type" value="Genomic_DNA"/>
</dbReference>
<dbReference type="InterPro" id="IPR006439">
    <property type="entry name" value="HAD-SF_hydro_IA"/>
</dbReference>
<dbReference type="PANTHER" id="PTHR47478">
    <property type="match status" value="1"/>
</dbReference>
<keyword evidence="2" id="KW-1185">Reference proteome</keyword>
<dbReference type="NCBIfam" id="TIGR02254">
    <property type="entry name" value="YjjG_YfnB"/>
    <property type="match status" value="1"/>
</dbReference>
<organism evidence="1 2">
    <name type="scientific">Aureibacter tunicatorum</name>
    <dbReference type="NCBI Taxonomy" id="866807"/>
    <lineage>
        <taxon>Bacteria</taxon>
        <taxon>Pseudomonadati</taxon>
        <taxon>Bacteroidota</taxon>
        <taxon>Cytophagia</taxon>
        <taxon>Cytophagales</taxon>
        <taxon>Persicobacteraceae</taxon>
        <taxon>Aureibacter</taxon>
    </lineage>
</organism>
<dbReference type="Gene3D" id="3.40.50.1000">
    <property type="entry name" value="HAD superfamily/HAD-like"/>
    <property type="match status" value="1"/>
</dbReference>
<dbReference type="Proteomes" id="UP001185092">
    <property type="component" value="Unassembled WGS sequence"/>
</dbReference>
<dbReference type="InterPro" id="IPR011951">
    <property type="entry name" value="HAD-SF_hydro_IA_YjjG/PynA"/>
</dbReference>
<dbReference type="SFLD" id="SFLDS00003">
    <property type="entry name" value="Haloacid_Dehalogenase"/>
    <property type="match status" value="1"/>
</dbReference>
<dbReference type="Gene3D" id="1.10.150.240">
    <property type="entry name" value="Putative phosphatase, domain 2"/>
    <property type="match status" value="1"/>
</dbReference>
<accession>A0AAE3XKL8</accession>
<keyword evidence="1" id="KW-0378">Hydrolase</keyword>
<dbReference type="SFLD" id="SFLDG01129">
    <property type="entry name" value="C1.5:_HAD__Beta-PGM__Phosphata"/>
    <property type="match status" value="1"/>
</dbReference>
<dbReference type="InterPro" id="IPR036412">
    <property type="entry name" value="HAD-like_sf"/>
</dbReference>
<dbReference type="NCBIfam" id="TIGR01549">
    <property type="entry name" value="HAD-SF-IA-v1"/>
    <property type="match status" value="1"/>
</dbReference>
<dbReference type="GO" id="GO:0008253">
    <property type="term" value="F:5'-nucleotidase activity"/>
    <property type="evidence" value="ECO:0007669"/>
    <property type="project" value="InterPro"/>
</dbReference>
<proteinExistence type="predicted"/>